<name>A0A1F8EIN8_9BACT</name>
<dbReference type="EMBL" id="MGJC01000016">
    <property type="protein sequence ID" value="OGM99915.1"/>
    <property type="molecule type" value="Genomic_DNA"/>
</dbReference>
<evidence type="ECO:0000313" key="1">
    <source>
        <dbReference type="EMBL" id="OGM99915.1"/>
    </source>
</evidence>
<accession>A0A1F8EIN8</accession>
<organism evidence="1 2">
    <name type="scientific">Candidatus Yanofskybacteria bacterium RIFCSPHIGHO2_01_FULL_41_27</name>
    <dbReference type="NCBI Taxonomy" id="1802662"/>
    <lineage>
        <taxon>Bacteria</taxon>
        <taxon>Candidatus Yanofskyibacteriota</taxon>
    </lineage>
</organism>
<reference evidence="1 2" key="1">
    <citation type="journal article" date="2016" name="Nat. Commun.">
        <title>Thousands of microbial genomes shed light on interconnected biogeochemical processes in an aquifer system.</title>
        <authorList>
            <person name="Anantharaman K."/>
            <person name="Brown C.T."/>
            <person name="Hug L.A."/>
            <person name="Sharon I."/>
            <person name="Castelle C.J."/>
            <person name="Probst A.J."/>
            <person name="Thomas B.C."/>
            <person name="Singh A."/>
            <person name="Wilkins M.J."/>
            <person name="Karaoz U."/>
            <person name="Brodie E.L."/>
            <person name="Williams K.H."/>
            <person name="Hubbard S.S."/>
            <person name="Banfield J.F."/>
        </authorList>
    </citation>
    <scope>NUCLEOTIDE SEQUENCE [LARGE SCALE GENOMIC DNA]</scope>
</reference>
<protein>
    <submittedName>
        <fullName evidence="1">Uncharacterized protein</fullName>
    </submittedName>
</protein>
<gene>
    <name evidence="1" type="ORF">A2736_03035</name>
</gene>
<dbReference type="STRING" id="1802662.A2736_03035"/>
<comment type="caution">
    <text evidence="1">The sequence shown here is derived from an EMBL/GenBank/DDBJ whole genome shotgun (WGS) entry which is preliminary data.</text>
</comment>
<sequence length="59" mass="6447">MFQLILGIIIAALALFYLYLRKSLKKENPLAVSAPNPPAVSEDVNLPAVSEDINLPILK</sequence>
<evidence type="ECO:0000313" key="2">
    <source>
        <dbReference type="Proteomes" id="UP000177503"/>
    </source>
</evidence>
<dbReference type="AlphaFoldDB" id="A0A1F8EIN8"/>
<proteinExistence type="predicted"/>
<dbReference type="Proteomes" id="UP000177503">
    <property type="component" value="Unassembled WGS sequence"/>
</dbReference>